<evidence type="ECO:0000313" key="4">
    <source>
        <dbReference type="Proteomes" id="UP001642484"/>
    </source>
</evidence>
<evidence type="ECO:0000313" key="2">
    <source>
        <dbReference type="EMBL" id="CAK9039196.1"/>
    </source>
</evidence>
<keyword evidence="1" id="KW-0732">Signal</keyword>
<evidence type="ECO:0000313" key="3">
    <source>
        <dbReference type="EMBL" id="CAK9039216.1"/>
    </source>
</evidence>
<reference evidence="3 4" key="1">
    <citation type="submission" date="2024-02" db="EMBL/GenBank/DDBJ databases">
        <authorList>
            <person name="Chen Y."/>
            <person name="Shah S."/>
            <person name="Dougan E. K."/>
            <person name="Thang M."/>
            <person name="Chan C."/>
        </authorList>
    </citation>
    <scope>NUCLEOTIDE SEQUENCE [LARGE SCALE GENOMIC DNA]</scope>
</reference>
<feature type="chain" id="PRO_5045029280" evidence="1">
    <location>
        <begin position="21"/>
        <end position="178"/>
    </location>
</feature>
<dbReference type="Proteomes" id="UP001642484">
    <property type="component" value="Unassembled WGS sequence"/>
</dbReference>
<feature type="signal peptide" evidence="1">
    <location>
        <begin position="1"/>
        <end position="20"/>
    </location>
</feature>
<dbReference type="EMBL" id="CAXAMN010012880">
    <property type="protein sequence ID" value="CAK9039216.1"/>
    <property type="molecule type" value="Genomic_DNA"/>
</dbReference>
<name>A0ABP0LKB9_9DINO</name>
<dbReference type="EMBL" id="CAXAMN010012869">
    <property type="protein sequence ID" value="CAK9039196.1"/>
    <property type="molecule type" value="Genomic_DNA"/>
</dbReference>
<protein>
    <submittedName>
        <fullName evidence="3">Uncharacterized protein</fullName>
    </submittedName>
</protein>
<organism evidence="3 4">
    <name type="scientific">Durusdinium trenchii</name>
    <dbReference type="NCBI Taxonomy" id="1381693"/>
    <lineage>
        <taxon>Eukaryota</taxon>
        <taxon>Sar</taxon>
        <taxon>Alveolata</taxon>
        <taxon>Dinophyceae</taxon>
        <taxon>Suessiales</taxon>
        <taxon>Symbiodiniaceae</taxon>
        <taxon>Durusdinium</taxon>
    </lineage>
</organism>
<gene>
    <name evidence="2" type="ORF">CCMP2556_LOCUS21320</name>
    <name evidence="3" type="ORF">CCMP2556_LOCUS21327</name>
</gene>
<sequence>MLLPAFLPFLLAMLATLASASRISTVQFENETLAGYGKPCDCYDKIGDQWKENKCCGTGLICSPTSKTCKVAIGTPCERTNGRSVCAGMGTYGRETHCSSKQRDRNKLTDPDMDEGYLNGQTFCCIKARSIFQSQKYSTDRAPLHHGNRDCGGYGECCGGHAVVDGDNSYGGAYCRCD</sequence>
<proteinExistence type="predicted"/>
<evidence type="ECO:0000256" key="1">
    <source>
        <dbReference type="SAM" id="SignalP"/>
    </source>
</evidence>
<keyword evidence="4" id="KW-1185">Reference proteome</keyword>
<comment type="caution">
    <text evidence="3">The sequence shown here is derived from an EMBL/GenBank/DDBJ whole genome shotgun (WGS) entry which is preliminary data.</text>
</comment>
<accession>A0ABP0LKB9</accession>